<organism evidence="4 5">
    <name type="scientific">Acanthopleuribacter pedis</name>
    <dbReference type="NCBI Taxonomy" id="442870"/>
    <lineage>
        <taxon>Bacteria</taxon>
        <taxon>Pseudomonadati</taxon>
        <taxon>Acidobacteriota</taxon>
        <taxon>Holophagae</taxon>
        <taxon>Acanthopleuribacterales</taxon>
        <taxon>Acanthopleuribacteraceae</taxon>
        <taxon>Acanthopleuribacter</taxon>
    </lineage>
</organism>
<dbReference type="InterPro" id="IPR002035">
    <property type="entry name" value="VWF_A"/>
</dbReference>
<feature type="region of interest" description="Disordered" evidence="1">
    <location>
        <begin position="610"/>
        <end position="643"/>
    </location>
</feature>
<feature type="domain" description="VIT" evidence="3">
    <location>
        <begin position="28"/>
        <end position="156"/>
    </location>
</feature>
<evidence type="ECO:0000259" key="2">
    <source>
        <dbReference type="PROSITE" id="PS50234"/>
    </source>
</evidence>
<protein>
    <submittedName>
        <fullName evidence="4">VWA domain-containing protein</fullName>
    </submittedName>
</protein>
<comment type="caution">
    <text evidence="4">The sequence shown here is derived from an EMBL/GenBank/DDBJ whole genome shotgun (WGS) entry which is preliminary data.</text>
</comment>
<dbReference type="PANTHER" id="PTHR45737">
    <property type="entry name" value="VON WILLEBRAND FACTOR A DOMAIN-CONTAINING PROTEIN 5A"/>
    <property type="match status" value="1"/>
</dbReference>
<dbReference type="PROSITE" id="PS51468">
    <property type="entry name" value="VIT"/>
    <property type="match status" value="1"/>
</dbReference>
<dbReference type="Pfam" id="PF00092">
    <property type="entry name" value="VWA"/>
    <property type="match status" value="1"/>
</dbReference>
<dbReference type="AlphaFoldDB" id="A0A8J7Q9R6"/>
<proteinExistence type="predicted"/>
<feature type="compositionally biased region" description="Basic and acidic residues" evidence="1">
    <location>
        <begin position="584"/>
        <end position="594"/>
    </location>
</feature>
<dbReference type="SMART" id="SM00327">
    <property type="entry name" value="VWA"/>
    <property type="match status" value="1"/>
</dbReference>
<evidence type="ECO:0000256" key="1">
    <source>
        <dbReference type="SAM" id="MobiDB-lite"/>
    </source>
</evidence>
<dbReference type="PROSITE" id="PS50234">
    <property type="entry name" value="VWFA"/>
    <property type="match status" value="1"/>
</dbReference>
<evidence type="ECO:0000259" key="3">
    <source>
        <dbReference type="PROSITE" id="PS51468"/>
    </source>
</evidence>
<dbReference type="Pfam" id="PF08487">
    <property type="entry name" value="VIT"/>
    <property type="match status" value="1"/>
</dbReference>
<dbReference type="Gene3D" id="3.40.50.410">
    <property type="entry name" value="von Willebrand factor, type A domain"/>
    <property type="match status" value="1"/>
</dbReference>
<dbReference type="SUPFAM" id="SSF53300">
    <property type="entry name" value="vWA-like"/>
    <property type="match status" value="1"/>
</dbReference>
<feature type="domain" description="VWFA" evidence="2">
    <location>
        <begin position="271"/>
        <end position="443"/>
    </location>
</feature>
<dbReference type="InterPro" id="IPR013694">
    <property type="entry name" value="VIT"/>
</dbReference>
<keyword evidence="5" id="KW-1185">Reference proteome</keyword>
<sequence length="716" mass="81338">MMFPARLLPRLLFLLCAPSLLLGQVLLPEPIQRTNGIHRHPLEIQSQSVVLEIDDAVAQTTIEWVFYNQHPHRIEGTFYLPLPQSAVIQDFEMEINGRKTPAELLGAGKAKKIYTDIVRQMIDPALLEYQRAGLLKARIFPIEARGTKLVSLTYRHTLPQPGTFHEYHLALNKSERPMDFTFRADIKSKRALQTVYAPNFTFRETKHNDHHRTLHFHQPRFQANHDFRLYVAHRKNELGLDLLTHSEGDEHTFMLRLTPSFKNKVNQPAKDILFVIDTSGSMAGEKLNQAKRALAFCLANLGHNDRFSMVTFATETRQFSTTWRDNTDANQAQARTFLRDIRALGGTNLEEALDAVAAMPKAADRPMMVMLLSDGKPTIGTRDTDALVGKVEDNGKRVFVLGIGLKTHTLLLDRIAEKANATSFHVLPEEDLEIKISDLYRHIQYPILSDIGFKCKGIQLEAVHPKTIRDLFAGQPITLLGRFKGFGEASFEITGTSNGKSRRFSVPLQFRKDTNHDFLPRLWAQRRIAFLLEEYRKGDSETEVQQEITRLAKRYGIVTPFTSYLIVEDEAEPRLETTAAEPPRPMRDLRKSEGRSNVVAVQRMRQLQESMQLEQPAAKPRVDVDSADETSAAREPSPSAPGPAAVRYVKGRAFYQQSGVWQDSLWKAKIKKTIPITYNSEAWWKLYQAFPELAPILALGPEVQFTHDGKQYAVSN</sequence>
<dbReference type="PANTHER" id="PTHR45737:SF6">
    <property type="entry name" value="VON WILLEBRAND FACTOR A DOMAIN-CONTAINING PROTEIN 5A"/>
    <property type="match status" value="1"/>
</dbReference>
<evidence type="ECO:0000313" key="5">
    <source>
        <dbReference type="Proteomes" id="UP000664417"/>
    </source>
</evidence>
<dbReference type="RefSeq" id="WP_207859987.1">
    <property type="nucleotide sequence ID" value="NZ_JAFREP010000015.1"/>
</dbReference>
<name>A0A8J7Q9R6_9BACT</name>
<gene>
    <name evidence="4" type="ORF">J3U88_16285</name>
</gene>
<reference evidence="4" key="1">
    <citation type="submission" date="2021-03" db="EMBL/GenBank/DDBJ databases">
        <authorList>
            <person name="Wang G."/>
        </authorList>
    </citation>
    <scope>NUCLEOTIDE SEQUENCE</scope>
    <source>
        <strain evidence="4">KCTC 12899</strain>
    </source>
</reference>
<dbReference type="EMBL" id="JAFREP010000015">
    <property type="protein sequence ID" value="MBO1320034.1"/>
    <property type="molecule type" value="Genomic_DNA"/>
</dbReference>
<accession>A0A8J7Q9R6</accession>
<feature type="region of interest" description="Disordered" evidence="1">
    <location>
        <begin position="574"/>
        <end position="595"/>
    </location>
</feature>
<dbReference type="SMART" id="SM00609">
    <property type="entry name" value="VIT"/>
    <property type="match status" value="1"/>
</dbReference>
<dbReference type="InterPro" id="IPR036465">
    <property type="entry name" value="vWFA_dom_sf"/>
</dbReference>
<dbReference type="Proteomes" id="UP000664417">
    <property type="component" value="Unassembled WGS sequence"/>
</dbReference>
<evidence type="ECO:0000313" key="4">
    <source>
        <dbReference type="EMBL" id="MBO1320034.1"/>
    </source>
</evidence>